<dbReference type="Proteomes" id="UP000752696">
    <property type="component" value="Unassembled WGS sequence"/>
</dbReference>
<reference evidence="1" key="1">
    <citation type="submission" date="2020-07" db="EMBL/GenBank/DDBJ databases">
        <authorList>
            <person name="Nazaruddin N."/>
        </authorList>
    </citation>
    <scope>NUCLEOTIDE SEQUENCE</scope>
</reference>
<accession>A0A6V7GY74</accession>
<dbReference type="AlphaFoldDB" id="A0A6V7GY74"/>
<evidence type="ECO:0000313" key="2">
    <source>
        <dbReference type="Proteomes" id="UP000752696"/>
    </source>
</evidence>
<name>A0A6V7GY74_9HYME</name>
<protein>
    <submittedName>
        <fullName evidence="1">Uncharacterized protein</fullName>
    </submittedName>
</protein>
<feature type="non-terminal residue" evidence="1">
    <location>
        <position position="1"/>
    </location>
</feature>
<proteinExistence type="predicted"/>
<feature type="non-terminal residue" evidence="1">
    <location>
        <position position="94"/>
    </location>
</feature>
<organism evidence="1 2">
    <name type="scientific">Heterotrigona itama</name>
    <dbReference type="NCBI Taxonomy" id="395501"/>
    <lineage>
        <taxon>Eukaryota</taxon>
        <taxon>Metazoa</taxon>
        <taxon>Ecdysozoa</taxon>
        <taxon>Arthropoda</taxon>
        <taxon>Hexapoda</taxon>
        <taxon>Insecta</taxon>
        <taxon>Pterygota</taxon>
        <taxon>Neoptera</taxon>
        <taxon>Endopterygota</taxon>
        <taxon>Hymenoptera</taxon>
        <taxon>Apocrita</taxon>
        <taxon>Aculeata</taxon>
        <taxon>Apoidea</taxon>
        <taxon>Anthophila</taxon>
        <taxon>Apidae</taxon>
        <taxon>Heterotrigona</taxon>
    </lineage>
</organism>
<comment type="caution">
    <text evidence="1">The sequence shown here is derived from an EMBL/GenBank/DDBJ whole genome shotgun (WGS) entry which is preliminary data.</text>
</comment>
<gene>
    <name evidence="1" type="ORF">MHI_LOCUS58239</name>
</gene>
<keyword evidence="2" id="KW-1185">Reference proteome</keyword>
<dbReference type="EMBL" id="CAJDYZ010000979">
    <property type="protein sequence ID" value="CAD1468647.1"/>
    <property type="molecule type" value="Genomic_DNA"/>
</dbReference>
<sequence length="94" mass="11070">TVREPDASLTKLELVKLCYKFCAHFRREQANKLQESRVFRVIEYVGHVRDDSFALIEGRDKNKDRTRLVEVSWIRATKFCPIRVEKCCGILDKP</sequence>
<evidence type="ECO:0000313" key="1">
    <source>
        <dbReference type="EMBL" id="CAD1468647.1"/>
    </source>
</evidence>